<organism evidence="1 2">
    <name type="scientific">Aquarana catesbeiana</name>
    <name type="common">American bullfrog</name>
    <name type="synonym">Rana catesbeiana</name>
    <dbReference type="NCBI Taxonomy" id="8400"/>
    <lineage>
        <taxon>Eukaryota</taxon>
        <taxon>Metazoa</taxon>
        <taxon>Chordata</taxon>
        <taxon>Craniata</taxon>
        <taxon>Vertebrata</taxon>
        <taxon>Euteleostomi</taxon>
        <taxon>Amphibia</taxon>
        <taxon>Batrachia</taxon>
        <taxon>Anura</taxon>
        <taxon>Neobatrachia</taxon>
        <taxon>Ranoidea</taxon>
        <taxon>Ranidae</taxon>
        <taxon>Aquarana</taxon>
    </lineage>
</organism>
<proteinExistence type="predicted"/>
<reference evidence="2" key="1">
    <citation type="journal article" date="2017" name="Nat. Commun.">
        <title>The North American bullfrog draft genome provides insight into hormonal regulation of long noncoding RNA.</title>
        <authorList>
            <person name="Hammond S.A."/>
            <person name="Warren R.L."/>
            <person name="Vandervalk B.P."/>
            <person name="Kucuk E."/>
            <person name="Khan H."/>
            <person name="Gibb E.A."/>
            <person name="Pandoh P."/>
            <person name="Kirk H."/>
            <person name="Zhao Y."/>
            <person name="Jones M."/>
            <person name="Mungall A.J."/>
            <person name="Coope R."/>
            <person name="Pleasance S."/>
            <person name="Moore R.A."/>
            <person name="Holt R.A."/>
            <person name="Round J.M."/>
            <person name="Ohora S."/>
            <person name="Walle B.V."/>
            <person name="Veldhoen N."/>
            <person name="Helbing C.C."/>
            <person name="Birol I."/>
        </authorList>
    </citation>
    <scope>NUCLEOTIDE SEQUENCE [LARGE SCALE GENOMIC DNA]</scope>
</reference>
<gene>
    <name evidence="1" type="ORF">AB205_0100350</name>
</gene>
<keyword evidence="2" id="KW-1185">Reference proteome</keyword>
<sequence length="166" mass="18361">MAEHGQVWPSMAEQGIAEYCGVFRGMAEYWGVLQSIAGYCRVWQSIAGYCRVLQGMAENCRVLQSIVGHCRVLRGMAEYCVVLQSIAGTLQSSEGWLSMDGWMAGCHCAALWALQMQPTALLPSIHPPLRSQCTDQYTGGEERNRRHHMTPVCLHVIVPSFDGAIT</sequence>
<accession>A0A2G9R748</accession>
<dbReference type="OrthoDB" id="76388at2759"/>
<dbReference type="AlphaFoldDB" id="A0A2G9R748"/>
<evidence type="ECO:0000313" key="2">
    <source>
        <dbReference type="Proteomes" id="UP000228934"/>
    </source>
</evidence>
<dbReference type="Proteomes" id="UP000228934">
    <property type="component" value="Unassembled WGS sequence"/>
</dbReference>
<protein>
    <submittedName>
        <fullName evidence="1">Uncharacterized protein</fullName>
    </submittedName>
</protein>
<feature type="non-terminal residue" evidence="1">
    <location>
        <position position="166"/>
    </location>
</feature>
<evidence type="ECO:0000313" key="1">
    <source>
        <dbReference type="EMBL" id="PIO23696.1"/>
    </source>
</evidence>
<dbReference type="EMBL" id="KV967445">
    <property type="protein sequence ID" value="PIO23696.1"/>
    <property type="molecule type" value="Genomic_DNA"/>
</dbReference>
<name>A0A2G9R748_AQUCT</name>